<keyword evidence="2" id="KW-1133">Transmembrane helix</keyword>
<feature type="transmembrane region" description="Helical" evidence="2">
    <location>
        <begin position="288"/>
        <end position="308"/>
    </location>
</feature>
<feature type="compositionally biased region" description="Low complexity" evidence="1">
    <location>
        <begin position="52"/>
        <end position="75"/>
    </location>
</feature>
<dbReference type="PANTHER" id="PTHR36844:SF1">
    <property type="entry name" value="PROTEASE PRSW"/>
    <property type="match status" value="1"/>
</dbReference>
<evidence type="ECO:0000313" key="3">
    <source>
        <dbReference type="EMBL" id="SED63888.1"/>
    </source>
</evidence>
<feature type="compositionally biased region" description="Low complexity" evidence="1">
    <location>
        <begin position="16"/>
        <end position="30"/>
    </location>
</feature>
<accession>A0A1H5CBM2</accession>
<keyword evidence="2" id="KW-0472">Membrane</keyword>
<feature type="region of interest" description="Disordered" evidence="1">
    <location>
        <begin position="1"/>
        <end position="81"/>
    </location>
</feature>
<reference evidence="4" key="1">
    <citation type="submission" date="2016-10" db="EMBL/GenBank/DDBJ databases">
        <authorList>
            <person name="Varghese N."/>
            <person name="Submissions S."/>
        </authorList>
    </citation>
    <scope>NUCLEOTIDE SEQUENCE [LARGE SCALE GENOMIC DNA]</scope>
    <source>
        <strain evidence="4">DSM 21368</strain>
    </source>
</reference>
<organism evidence="3 4">
    <name type="scientific">Ruania alba</name>
    <dbReference type="NCBI Taxonomy" id="648782"/>
    <lineage>
        <taxon>Bacteria</taxon>
        <taxon>Bacillati</taxon>
        <taxon>Actinomycetota</taxon>
        <taxon>Actinomycetes</taxon>
        <taxon>Micrococcales</taxon>
        <taxon>Ruaniaceae</taxon>
        <taxon>Ruania</taxon>
    </lineage>
</organism>
<dbReference type="GO" id="GO:0008233">
    <property type="term" value="F:peptidase activity"/>
    <property type="evidence" value="ECO:0007669"/>
    <property type="project" value="InterPro"/>
</dbReference>
<feature type="transmembrane region" description="Helical" evidence="2">
    <location>
        <begin position="226"/>
        <end position="245"/>
    </location>
</feature>
<dbReference type="AlphaFoldDB" id="A0A1H5CBM2"/>
<feature type="transmembrane region" description="Helical" evidence="2">
    <location>
        <begin position="265"/>
        <end position="281"/>
    </location>
</feature>
<evidence type="ECO:0000256" key="1">
    <source>
        <dbReference type="SAM" id="MobiDB-lite"/>
    </source>
</evidence>
<feature type="transmembrane region" description="Helical" evidence="2">
    <location>
        <begin position="119"/>
        <end position="140"/>
    </location>
</feature>
<gene>
    <name evidence="3" type="ORF">SAMN04488554_0323</name>
</gene>
<feature type="transmembrane region" description="Helical" evidence="2">
    <location>
        <begin position="320"/>
        <end position="343"/>
    </location>
</feature>
<name>A0A1H5CBM2_9MICO</name>
<dbReference type="EMBL" id="FNTX01000001">
    <property type="protein sequence ID" value="SED63888.1"/>
    <property type="molecule type" value="Genomic_DNA"/>
</dbReference>
<evidence type="ECO:0000313" key="4">
    <source>
        <dbReference type="Proteomes" id="UP000199220"/>
    </source>
</evidence>
<dbReference type="Pfam" id="PF13367">
    <property type="entry name" value="PrsW-protease"/>
    <property type="match status" value="1"/>
</dbReference>
<dbReference type="PANTHER" id="PTHR36844">
    <property type="entry name" value="PROTEASE PRSW"/>
    <property type="match status" value="1"/>
</dbReference>
<feature type="transmembrane region" description="Helical" evidence="2">
    <location>
        <begin position="89"/>
        <end position="113"/>
    </location>
</feature>
<dbReference type="Proteomes" id="UP000199220">
    <property type="component" value="Unassembled WGS sequence"/>
</dbReference>
<keyword evidence="4" id="KW-1185">Reference proteome</keyword>
<feature type="compositionally biased region" description="Pro residues" evidence="1">
    <location>
        <begin position="1"/>
        <end position="15"/>
    </location>
</feature>
<keyword evidence="2" id="KW-0812">Transmembrane</keyword>
<dbReference type="InterPro" id="IPR026898">
    <property type="entry name" value="PrsW"/>
</dbReference>
<feature type="transmembrane region" description="Helical" evidence="2">
    <location>
        <begin position="189"/>
        <end position="214"/>
    </location>
</feature>
<protein>
    <submittedName>
        <fullName evidence="3">Membrane proteinase PrsW, cleaves anti-sigma factor RsiW, M82 family</fullName>
    </submittedName>
</protein>
<sequence length="446" mass="47911">MPQGPPQQAPQPQQPPQHQGQHPQQPVQQGLPRQYHANYGGAPNPGQSAYGVQAAPAPVSVSPPSAQYAPAAQQPWGRQAQQPRRKRRVVFEIILLSLGTLGVLSIVALMALGMGVGSIVVATFLSLIPLAIVGFAVLWVDRWEPEPRLLMAAAFVWGGGISVWLASLMNAPFGLFLGGIFAPSMAPELMPAIFGAPIIEEAWKGLGVLLIFLIRRRHFNGPVDGIVYAAVVAAAFAFVENIQYLGGAGDGVAFTFVLRGLASPFGHLIYTACIGVALGVASRHKSKLAWLWLMPLGYIGAVALHMAWNGFASFADGLGGLVALFVFVNWLPLVVWAIILVWLRKNEVKLVGERLSEYVPSGWLVPQEVTMLTSMQGRRQAKTWAARGGPAAATAMKKFQKAAVALAYARQDLYTGHTGIRARQDELALLEQIGQTRAQFKSALGV</sequence>
<proteinExistence type="predicted"/>
<evidence type="ECO:0000256" key="2">
    <source>
        <dbReference type="SAM" id="Phobius"/>
    </source>
</evidence>